<reference evidence="3" key="1">
    <citation type="submission" date="2025-08" db="UniProtKB">
        <authorList>
            <consortium name="RefSeq"/>
        </authorList>
    </citation>
    <scope>IDENTIFICATION</scope>
</reference>
<evidence type="ECO:0000313" key="2">
    <source>
        <dbReference type="Proteomes" id="UP001652625"/>
    </source>
</evidence>
<protein>
    <submittedName>
        <fullName evidence="3">Uncharacterized protein LOC100214755 isoform X2</fullName>
    </submittedName>
</protein>
<proteinExistence type="predicted"/>
<accession>A0ABM4BHW3</accession>
<dbReference type="Gene3D" id="3.90.1300.10">
    <property type="entry name" value="Amidase signature (AS) domain"/>
    <property type="match status" value="1"/>
</dbReference>
<sequence>MDTVYEIVDQVLVLRIGSFVLELNLNQVWPVPVFSFVYFLFWKKTGFINIKTKAIQLSDKPNIDDKLYVPKDLSAPSLPGWAANVYRKALRTVIGRRFLLAMAKSQADINIFVSISLPDNPTYFPIILPVEKILKEERENGATKGRIIDCWKLLKPSSSNEFAFNTISDYIEAYRNGITTPTDVAHNIIDAIVDSESRSPKMRIIIEYHTSNILSQAEDSTKRWKNNIPLSVFDGIPVAVKDEMYLAGYPCRSGMPLQEFSVVKSLQDEGWMVSKLREGGAIFIGMANMHQLGIGATGINPSVYHGTCRNPYNINHSASGSSSGPAAAVAAGLCPIALCADGGGSIRIPAGTNGIVGLKATFSRISGTGFRKVCSTVAHPGFVCSTVRDSAIAYGFLAGPDCQDPIGLMQPLPNLLNFEIKDLYDIKIGVDWTYFNHCNPEIATHCKQAVDYLVNTCNAKLVEISIPELYEAVRAHCISILTEMATNCKEIYNKYHDKLNTDSEINLQIGGSFTAIEYYEAQKQRTRCMNILQRLFSSVDCIVNPTFGDFMPKLNEDMLKYGYTNLVHLSNVTRFTSLGNLTGHPSASIPIGYSINQLPIGLMVQASWWREDLVYRVSHALEGYCKIRKPEVYYDVLAAHPSHHTK</sequence>
<evidence type="ECO:0000259" key="1">
    <source>
        <dbReference type="Pfam" id="PF01425"/>
    </source>
</evidence>
<name>A0ABM4BHW3_HYDVU</name>
<dbReference type="RefSeq" id="XP_065648623.1">
    <property type="nucleotide sequence ID" value="XM_065792551.1"/>
</dbReference>
<organism evidence="2 3">
    <name type="scientific">Hydra vulgaris</name>
    <name type="common">Hydra</name>
    <name type="synonym">Hydra attenuata</name>
    <dbReference type="NCBI Taxonomy" id="6087"/>
    <lineage>
        <taxon>Eukaryota</taxon>
        <taxon>Metazoa</taxon>
        <taxon>Cnidaria</taxon>
        <taxon>Hydrozoa</taxon>
        <taxon>Hydroidolina</taxon>
        <taxon>Anthoathecata</taxon>
        <taxon>Aplanulata</taxon>
        <taxon>Hydridae</taxon>
        <taxon>Hydra</taxon>
    </lineage>
</organism>
<dbReference type="PANTHER" id="PTHR11895">
    <property type="entry name" value="TRANSAMIDASE"/>
    <property type="match status" value="1"/>
</dbReference>
<dbReference type="GeneID" id="100214755"/>
<gene>
    <name evidence="3" type="primary">LOC100214755</name>
</gene>
<dbReference type="Pfam" id="PF01425">
    <property type="entry name" value="Amidase"/>
    <property type="match status" value="1"/>
</dbReference>
<dbReference type="InterPro" id="IPR023631">
    <property type="entry name" value="Amidase_dom"/>
</dbReference>
<feature type="domain" description="Amidase" evidence="1">
    <location>
        <begin position="200"/>
        <end position="614"/>
    </location>
</feature>
<dbReference type="SUPFAM" id="SSF75304">
    <property type="entry name" value="Amidase signature (AS) enzymes"/>
    <property type="match status" value="1"/>
</dbReference>
<evidence type="ECO:0000313" key="3">
    <source>
        <dbReference type="RefSeq" id="XP_065648623.1"/>
    </source>
</evidence>
<dbReference type="InterPro" id="IPR000120">
    <property type="entry name" value="Amidase"/>
</dbReference>
<dbReference type="PANTHER" id="PTHR11895:SF67">
    <property type="entry name" value="AMIDASE DOMAIN-CONTAINING PROTEIN"/>
    <property type="match status" value="1"/>
</dbReference>
<dbReference type="InterPro" id="IPR036928">
    <property type="entry name" value="AS_sf"/>
</dbReference>
<keyword evidence="2" id="KW-1185">Reference proteome</keyword>
<dbReference type="Proteomes" id="UP001652625">
    <property type="component" value="Chromosome 03"/>
</dbReference>